<name>A0AAW5K6D2_9BACT</name>
<accession>A0AAW5K6D2</accession>
<dbReference type="InterPro" id="IPR051781">
    <property type="entry name" value="Metallo-dep_Hydrolase"/>
</dbReference>
<dbReference type="SUPFAM" id="SSF51338">
    <property type="entry name" value="Composite domain of metallo-dependent hydrolases"/>
    <property type="match status" value="2"/>
</dbReference>
<dbReference type="PANTHER" id="PTHR43135">
    <property type="entry name" value="ALPHA-D-RIBOSE 1-METHYLPHOSPHONATE 5-TRIPHOSPHATE DIPHOSPHATASE"/>
    <property type="match status" value="1"/>
</dbReference>
<dbReference type="GO" id="GO:0016810">
    <property type="term" value="F:hydrolase activity, acting on carbon-nitrogen (but not peptide) bonds"/>
    <property type="evidence" value="ECO:0007669"/>
    <property type="project" value="InterPro"/>
</dbReference>
<dbReference type="RefSeq" id="WP_008709769.1">
    <property type="nucleotide sequence ID" value="NZ_CABKQM010000004.1"/>
</dbReference>
<dbReference type="InterPro" id="IPR057744">
    <property type="entry name" value="OTAase-like"/>
</dbReference>
<dbReference type="Proteomes" id="UP001205919">
    <property type="component" value="Unassembled WGS sequence"/>
</dbReference>
<dbReference type="SUPFAM" id="SSF51556">
    <property type="entry name" value="Metallo-dependent hydrolases"/>
    <property type="match status" value="1"/>
</dbReference>
<dbReference type="AlphaFoldDB" id="A0AAW5K6D2"/>
<dbReference type="Gene3D" id="2.30.40.10">
    <property type="entry name" value="Urease, subunit C, domain 1"/>
    <property type="match status" value="1"/>
</dbReference>
<feature type="domain" description="Amidohydrolase-related" evidence="1">
    <location>
        <begin position="55"/>
        <end position="406"/>
    </location>
</feature>
<dbReference type="Pfam" id="PF01979">
    <property type="entry name" value="Amidohydro_1"/>
    <property type="match status" value="1"/>
</dbReference>
<dbReference type="PANTHER" id="PTHR43135:SF3">
    <property type="entry name" value="ALPHA-D-RIBOSE 1-METHYLPHOSPHONATE 5-TRIPHOSPHATE DIPHOSPHATASE"/>
    <property type="match status" value="1"/>
</dbReference>
<dbReference type="GeneID" id="95755963"/>
<protein>
    <submittedName>
        <fullName evidence="2">Amidohydrolase family protein</fullName>
    </submittedName>
</protein>
<evidence type="ECO:0000313" key="2">
    <source>
        <dbReference type="EMBL" id="MCQ4815477.1"/>
    </source>
</evidence>
<keyword evidence="3" id="KW-1185">Reference proteome</keyword>
<dbReference type="EMBL" id="JANFYT010000038">
    <property type="protein sequence ID" value="MCQ4815477.1"/>
    <property type="molecule type" value="Genomic_DNA"/>
</dbReference>
<proteinExistence type="predicted"/>
<dbReference type="InterPro" id="IPR011059">
    <property type="entry name" value="Metal-dep_hydrolase_composite"/>
</dbReference>
<sequence length="416" mass="44956">MKAAIKCGKLFSARDGNAEKNKVVRVEGSKITEVISAEDYKPLPGEELIDLSDKFVMPGLIDGHVHIAFGGGLSISEVNEPEALVCVKAVRNVQDDLMGGFTTVRDLGFTSVRGSQCIRDAVNKGITWGPRIFTSGMYITQTGGHMSTSYPQDSFGQQNFKPVNSADGPYEVRTACRTMLKFGVDFLKIMVTGGVYSNSGDIGGQNMDYDEIKAAVDVAKMHNVVISCHAHGTSGIKDAARAGISSIEHCTLADDECIDYMLENNVCAVPTLLTFRGVMTHGKERGVGDATVAKAAFLSPQHAKNIKKIYERGVRCLFGTDTGTPLMVHGKQHGEFKCMTEAGISPEDTLLGATRYCAEFMKWDDRLGTIEPGKLADITAINGDPLKDMGDLSTENISFVMKDGEIYKQNGIPCRG</sequence>
<gene>
    <name evidence="2" type="ORF">NE630_13650</name>
</gene>
<dbReference type="Gene3D" id="3.20.20.140">
    <property type="entry name" value="Metal-dependent hydrolases"/>
    <property type="match status" value="1"/>
</dbReference>
<dbReference type="InterPro" id="IPR006680">
    <property type="entry name" value="Amidohydro-rel"/>
</dbReference>
<evidence type="ECO:0000259" key="1">
    <source>
        <dbReference type="Pfam" id="PF01979"/>
    </source>
</evidence>
<reference evidence="2 3" key="1">
    <citation type="submission" date="2022-06" db="EMBL/GenBank/DDBJ databases">
        <title>Isolation of gut microbiota from human fecal samples.</title>
        <authorList>
            <person name="Pamer E.G."/>
            <person name="Barat B."/>
            <person name="Waligurski E."/>
            <person name="Medina S."/>
            <person name="Paddock L."/>
            <person name="Mostad J."/>
        </authorList>
    </citation>
    <scope>NUCLEOTIDE SEQUENCE [LARGE SCALE GENOMIC DNA]</scope>
    <source>
        <strain evidence="2 3">DFI.9.90</strain>
    </source>
</reference>
<comment type="caution">
    <text evidence="2">The sequence shown here is derived from an EMBL/GenBank/DDBJ whole genome shotgun (WGS) entry which is preliminary data.</text>
</comment>
<evidence type="ECO:0000313" key="3">
    <source>
        <dbReference type="Proteomes" id="UP001205919"/>
    </source>
</evidence>
<dbReference type="CDD" id="cd01299">
    <property type="entry name" value="Met_dep_hydrolase_A"/>
    <property type="match status" value="1"/>
</dbReference>
<dbReference type="InterPro" id="IPR032466">
    <property type="entry name" value="Metal_Hydrolase"/>
</dbReference>
<organism evidence="2 3">
    <name type="scientific">Cloacibacillus evryensis</name>
    <dbReference type="NCBI Taxonomy" id="508460"/>
    <lineage>
        <taxon>Bacteria</taxon>
        <taxon>Thermotogati</taxon>
        <taxon>Synergistota</taxon>
        <taxon>Synergistia</taxon>
        <taxon>Synergistales</taxon>
        <taxon>Synergistaceae</taxon>
        <taxon>Cloacibacillus</taxon>
    </lineage>
</organism>